<keyword evidence="1" id="KW-0812">Transmembrane</keyword>
<gene>
    <name evidence="2" type="ORF">DI626_04955</name>
</gene>
<dbReference type="AlphaFoldDB" id="A0A2W5BV97"/>
<sequence>MVCCALYFILAIPLWIHHTIETYQKTQVFKLAPDNDIGFGRNQGWVCRTYNIGECAQLCDFDNYGLLRPKDPERYGGLLRRCLINRYEDSYKQMIATSVKSLFLIIISPVWLYIMVMLLIKLRPPIKWLAVKLYKAITTPVRWVVAGFKDPKRG</sequence>
<proteinExistence type="predicted"/>
<accession>A0A2W5BV97</accession>
<keyword evidence="1" id="KW-1133">Transmembrane helix</keyword>
<evidence type="ECO:0000313" key="2">
    <source>
        <dbReference type="EMBL" id="PZO87031.1"/>
    </source>
</evidence>
<dbReference type="EMBL" id="QFNK01000077">
    <property type="protein sequence ID" value="PZO87031.1"/>
    <property type="molecule type" value="Genomic_DNA"/>
</dbReference>
<dbReference type="Proteomes" id="UP000249557">
    <property type="component" value="Unassembled WGS sequence"/>
</dbReference>
<feature type="transmembrane region" description="Helical" evidence="1">
    <location>
        <begin position="101"/>
        <end position="120"/>
    </location>
</feature>
<keyword evidence="1" id="KW-0472">Membrane</keyword>
<reference evidence="2 3" key="1">
    <citation type="submission" date="2017-08" db="EMBL/GenBank/DDBJ databases">
        <title>Infants hospitalized years apart are colonized by the same room-sourced microbial strains.</title>
        <authorList>
            <person name="Brooks B."/>
            <person name="Olm M.R."/>
            <person name="Firek B.A."/>
            <person name="Baker R."/>
            <person name="Thomas B.C."/>
            <person name="Morowitz M.J."/>
            <person name="Banfield J.F."/>
        </authorList>
    </citation>
    <scope>NUCLEOTIDE SEQUENCE [LARGE SCALE GENOMIC DNA]</scope>
    <source>
        <strain evidence="2">S2_018_000_R2_104</strain>
    </source>
</reference>
<name>A0A2W5BV97_9BACT</name>
<evidence type="ECO:0000256" key="1">
    <source>
        <dbReference type="SAM" id="Phobius"/>
    </source>
</evidence>
<protein>
    <submittedName>
        <fullName evidence="2">Uncharacterized protein</fullName>
    </submittedName>
</protein>
<comment type="caution">
    <text evidence="2">The sequence shown here is derived from an EMBL/GenBank/DDBJ whole genome shotgun (WGS) entry which is preliminary data.</text>
</comment>
<evidence type="ECO:0000313" key="3">
    <source>
        <dbReference type="Proteomes" id="UP000249557"/>
    </source>
</evidence>
<organism evidence="2 3">
    <name type="scientific">Micavibrio aeruginosavorus</name>
    <dbReference type="NCBI Taxonomy" id="349221"/>
    <lineage>
        <taxon>Bacteria</taxon>
        <taxon>Pseudomonadati</taxon>
        <taxon>Bdellovibrionota</taxon>
        <taxon>Bdellovibrionia</taxon>
        <taxon>Bdellovibrionales</taxon>
        <taxon>Pseudobdellovibrionaceae</taxon>
        <taxon>Micavibrio</taxon>
    </lineage>
</organism>